<evidence type="ECO:0000256" key="12">
    <source>
        <dbReference type="ARBA" id="ARBA00023167"/>
    </source>
</evidence>
<dbReference type="FunFam" id="3.30.360.10:FF:000005">
    <property type="entry name" value="Homoserine dehydrogenase"/>
    <property type="match status" value="1"/>
</dbReference>
<gene>
    <name evidence="21" type="ORF">E9229_002560</name>
</gene>
<accession>A0A839QJJ4</accession>
<dbReference type="PROSITE" id="PS01042">
    <property type="entry name" value="HOMOSER_DHGENASE"/>
    <property type="match status" value="1"/>
</dbReference>
<dbReference type="Pfam" id="PF01842">
    <property type="entry name" value="ACT"/>
    <property type="match status" value="1"/>
</dbReference>
<evidence type="ECO:0000256" key="18">
    <source>
        <dbReference type="RuleBase" id="RU000579"/>
    </source>
</evidence>
<evidence type="ECO:0000313" key="21">
    <source>
        <dbReference type="EMBL" id="MBB2996369.1"/>
    </source>
</evidence>
<comment type="function">
    <text evidence="13">Catalyzes the conversion of L-aspartate-beta-semialdehyde (L-Asa) to L-homoserine (L-Hse), the third step in the biosynthesis of threonine and methionine from aspartate.</text>
</comment>
<evidence type="ECO:0000256" key="9">
    <source>
        <dbReference type="ARBA" id="ARBA00022857"/>
    </source>
</evidence>
<keyword evidence="22" id="KW-1185">Reference proteome</keyword>
<keyword evidence="7 18" id="KW-0028">Amino-acid biosynthesis</keyword>
<dbReference type="SUPFAM" id="SSF55021">
    <property type="entry name" value="ACT-like"/>
    <property type="match status" value="1"/>
</dbReference>
<feature type="binding site" evidence="17">
    <location>
        <position position="103"/>
    </location>
    <ligand>
        <name>NADPH</name>
        <dbReference type="ChEBI" id="CHEBI:57783"/>
    </ligand>
</feature>
<dbReference type="CDD" id="cd04881">
    <property type="entry name" value="ACT_HSDH-Hom"/>
    <property type="match status" value="1"/>
</dbReference>
<comment type="caution">
    <text evidence="21">The sequence shown here is derived from an EMBL/GenBank/DDBJ whole genome shotgun (WGS) entry which is preliminary data.</text>
</comment>
<dbReference type="InterPro" id="IPR019811">
    <property type="entry name" value="HDH_CS"/>
</dbReference>
<dbReference type="UniPathway" id="UPA00051">
    <property type="reaction ID" value="UER00465"/>
</dbReference>
<evidence type="ECO:0000256" key="3">
    <source>
        <dbReference type="ARBA" id="ARBA00005062"/>
    </source>
</evidence>
<dbReference type="EC" id="1.1.1.3" evidence="5 18"/>
<proteinExistence type="inferred from homology"/>
<keyword evidence="10 18" id="KW-0560">Oxidoreductase</keyword>
<dbReference type="SUPFAM" id="SSF51735">
    <property type="entry name" value="NAD(P)-binding Rossmann-fold domains"/>
    <property type="match status" value="1"/>
</dbReference>
<evidence type="ECO:0000256" key="5">
    <source>
        <dbReference type="ARBA" id="ARBA00013213"/>
    </source>
</evidence>
<dbReference type="InterPro" id="IPR005106">
    <property type="entry name" value="Asp/hSer_DH_NAD-bd"/>
</dbReference>
<evidence type="ECO:0000313" key="22">
    <source>
        <dbReference type="Proteomes" id="UP000523000"/>
    </source>
</evidence>
<dbReference type="GO" id="GO:0009088">
    <property type="term" value="P:threonine biosynthetic process"/>
    <property type="evidence" value="ECO:0007669"/>
    <property type="project" value="UniProtKB-UniPathway"/>
</dbReference>
<dbReference type="InterPro" id="IPR002912">
    <property type="entry name" value="ACT_dom"/>
</dbReference>
<comment type="catalytic activity">
    <reaction evidence="14">
        <text>L-homoserine + NADP(+) = L-aspartate 4-semialdehyde + NADPH + H(+)</text>
        <dbReference type="Rhea" id="RHEA:15761"/>
        <dbReference type="ChEBI" id="CHEBI:15378"/>
        <dbReference type="ChEBI" id="CHEBI:57476"/>
        <dbReference type="ChEBI" id="CHEBI:57783"/>
        <dbReference type="ChEBI" id="CHEBI:58349"/>
        <dbReference type="ChEBI" id="CHEBI:537519"/>
        <dbReference type="EC" id="1.1.1.3"/>
    </reaction>
    <physiologicalReaction direction="right-to-left" evidence="14">
        <dbReference type="Rhea" id="RHEA:15763"/>
    </physiologicalReaction>
</comment>
<feature type="binding site" evidence="17">
    <location>
        <begin position="9"/>
        <end position="16"/>
    </location>
    <ligand>
        <name>NADP(+)</name>
        <dbReference type="ChEBI" id="CHEBI:58349"/>
    </ligand>
</feature>
<dbReference type="AlphaFoldDB" id="A0A839QJJ4"/>
<dbReference type="Proteomes" id="UP000523000">
    <property type="component" value="Unassembled WGS sequence"/>
</dbReference>
<dbReference type="Pfam" id="PF00742">
    <property type="entry name" value="Homoserine_dh"/>
    <property type="match status" value="1"/>
</dbReference>
<feature type="active site" description="Proton donor" evidence="16">
    <location>
        <position position="203"/>
    </location>
</feature>
<comment type="catalytic activity">
    <reaction evidence="15">
        <text>L-homoserine + NAD(+) = L-aspartate 4-semialdehyde + NADH + H(+)</text>
        <dbReference type="Rhea" id="RHEA:15757"/>
        <dbReference type="ChEBI" id="CHEBI:15378"/>
        <dbReference type="ChEBI" id="CHEBI:57476"/>
        <dbReference type="ChEBI" id="CHEBI:57540"/>
        <dbReference type="ChEBI" id="CHEBI:57945"/>
        <dbReference type="ChEBI" id="CHEBI:537519"/>
        <dbReference type="EC" id="1.1.1.3"/>
    </reaction>
    <physiologicalReaction direction="right-to-left" evidence="15">
        <dbReference type="Rhea" id="RHEA:15759"/>
    </physiologicalReaction>
</comment>
<sequence length="428" mass="43558">MKTLKVALLGCGNVGAQVARILLEDASELAARAGAKLELSGIAVRNIEAKRDVELPRELFTTDALALIADADVVIELLGGMEPAGELISAALASGASVVTGNKALLAVRGAELGALAAANGAQLRYEAAVAGAIPILRPITDSLSGDRITKVMGIVNGTTNFILDAMDTTGAQFADVLAEAQALGYAEADPTADVEGHDAAAKAAILASLAFHTDFDLADVHCEGISSVSAADVAAAADAGMVIKLLAIAERLEAGIAVRVHPTLLPRKHPLASVHGAYNAVFVEAENAGELMFYGAGAGGAPTASAIMGDTVAIARRLVADAPVIASGVRGSQPALRFDQIATSYWISLRVADESGVLSRIAALFAEHGVSIELLRQSVVDSADGGSALLRIVTHKSTEAALAATVAAVGKLDVVKEVTSVLRVEGN</sequence>
<evidence type="ECO:0000256" key="2">
    <source>
        <dbReference type="ARBA" id="ARBA00005056"/>
    </source>
</evidence>
<keyword evidence="9 17" id="KW-0521">NADP</keyword>
<dbReference type="Gene3D" id="3.40.50.720">
    <property type="entry name" value="NAD(P)-binding Rossmann-like Domain"/>
    <property type="match status" value="1"/>
</dbReference>
<dbReference type="InterPro" id="IPR045865">
    <property type="entry name" value="ACT-like_dom_sf"/>
</dbReference>
<dbReference type="NCBIfam" id="NF004976">
    <property type="entry name" value="PRK06349.1"/>
    <property type="match status" value="1"/>
</dbReference>
<dbReference type="PIRSF" id="PIRSF000098">
    <property type="entry name" value="Homoser_dehydrog"/>
    <property type="match status" value="1"/>
</dbReference>
<organism evidence="21 22">
    <name type="scientific">Paeniglutamicibacter cryotolerans</name>
    <dbReference type="NCBI Taxonomy" id="670079"/>
    <lineage>
        <taxon>Bacteria</taxon>
        <taxon>Bacillati</taxon>
        <taxon>Actinomycetota</taxon>
        <taxon>Actinomycetes</taxon>
        <taxon>Micrococcales</taxon>
        <taxon>Micrococcaceae</taxon>
        <taxon>Paeniglutamicibacter</taxon>
    </lineage>
</organism>
<dbReference type="EMBL" id="JACHVS010000001">
    <property type="protein sequence ID" value="MBB2996369.1"/>
    <property type="molecule type" value="Genomic_DNA"/>
</dbReference>
<feature type="binding site" evidence="17">
    <location>
        <position position="188"/>
    </location>
    <ligand>
        <name>L-homoserine</name>
        <dbReference type="ChEBI" id="CHEBI:57476"/>
    </ligand>
</feature>
<evidence type="ECO:0000259" key="20">
    <source>
        <dbReference type="PROSITE" id="PS51671"/>
    </source>
</evidence>
<comment type="similarity">
    <text evidence="4 19">Belongs to the homoserine dehydrogenase family.</text>
</comment>
<evidence type="ECO:0000256" key="16">
    <source>
        <dbReference type="PIRSR" id="PIRSR000098-1"/>
    </source>
</evidence>
<evidence type="ECO:0000256" key="6">
    <source>
        <dbReference type="ARBA" id="ARBA00013376"/>
    </source>
</evidence>
<evidence type="ECO:0000256" key="8">
    <source>
        <dbReference type="ARBA" id="ARBA00022697"/>
    </source>
</evidence>
<dbReference type="PANTHER" id="PTHR43331:SF1">
    <property type="entry name" value="HOMOSERINE DEHYDROGENASE"/>
    <property type="match status" value="1"/>
</dbReference>
<evidence type="ECO:0000256" key="13">
    <source>
        <dbReference type="ARBA" id="ARBA00044930"/>
    </source>
</evidence>
<dbReference type="InterPro" id="IPR036291">
    <property type="entry name" value="NAD(P)-bd_dom_sf"/>
</dbReference>
<evidence type="ECO:0000256" key="19">
    <source>
        <dbReference type="RuleBase" id="RU004171"/>
    </source>
</evidence>
<evidence type="ECO:0000256" key="17">
    <source>
        <dbReference type="PIRSR" id="PIRSR000098-2"/>
    </source>
</evidence>
<evidence type="ECO:0000256" key="7">
    <source>
        <dbReference type="ARBA" id="ARBA00022605"/>
    </source>
</evidence>
<dbReference type="GO" id="GO:0009086">
    <property type="term" value="P:methionine biosynthetic process"/>
    <property type="evidence" value="ECO:0007669"/>
    <property type="project" value="UniProtKB-KW"/>
</dbReference>
<evidence type="ECO:0000256" key="1">
    <source>
        <dbReference type="ARBA" id="ARBA00001920"/>
    </source>
</evidence>
<dbReference type="UniPathway" id="UPA00050">
    <property type="reaction ID" value="UER00063"/>
</dbReference>
<dbReference type="PANTHER" id="PTHR43331">
    <property type="entry name" value="HOMOSERINE DEHYDROGENASE"/>
    <property type="match status" value="1"/>
</dbReference>
<protein>
    <recommendedName>
        <fullName evidence="6 18">Homoserine dehydrogenase</fullName>
        <ecNumber evidence="5 18">1.1.1.3</ecNumber>
    </recommendedName>
</protein>
<dbReference type="Gene3D" id="3.30.360.10">
    <property type="entry name" value="Dihydrodipicolinate Reductase, domain 2"/>
    <property type="match status" value="1"/>
</dbReference>
<feature type="domain" description="ACT" evidence="20">
    <location>
        <begin position="347"/>
        <end position="424"/>
    </location>
</feature>
<keyword evidence="8 18" id="KW-0791">Threonine biosynthesis</keyword>
<dbReference type="InterPro" id="IPR001342">
    <property type="entry name" value="HDH_cat"/>
</dbReference>
<evidence type="ECO:0000256" key="4">
    <source>
        <dbReference type="ARBA" id="ARBA00006753"/>
    </source>
</evidence>
<dbReference type="GO" id="GO:0004412">
    <property type="term" value="F:homoserine dehydrogenase activity"/>
    <property type="evidence" value="ECO:0007669"/>
    <property type="project" value="UniProtKB-EC"/>
</dbReference>
<keyword evidence="11" id="KW-0915">Sodium</keyword>
<name>A0A839QJJ4_9MICC</name>
<evidence type="ECO:0000256" key="14">
    <source>
        <dbReference type="ARBA" id="ARBA00048841"/>
    </source>
</evidence>
<evidence type="ECO:0000256" key="15">
    <source>
        <dbReference type="ARBA" id="ARBA00049031"/>
    </source>
</evidence>
<evidence type="ECO:0000256" key="11">
    <source>
        <dbReference type="ARBA" id="ARBA00023053"/>
    </source>
</evidence>
<keyword evidence="12 18" id="KW-0486">Methionine biosynthesis</keyword>
<dbReference type="PROSITE" id="PS51671">
    <property type="entry name" value="ACT"/>
    <property type="match status" value="1"/>
</dbReference>
<dbReference type="GO" id="GO:0050661">
    <property type="term" value="F:NADP binding"/>
    <property type="evidence" value="ECO:0007669"/>
    <property type="project" value="InterPro"/>
</dbReference>
<comment type="pathway">
    <text evidence="3 18">Amino-acid biosynthesis; L-methionine biosynthesis via de novo pathway; L-homoserine from L-aspartate: step 3/3.</text>
</comment>
<dbReference type="InterPro" id="IPR016204">
    <property type="entry name" value="HDH"/>
</dbReference>
<evidence type="ECO:0000256" key="10">
    <source>
        <dbReference type="ARBA" id="ARBA00023002"/>
    </source>
</evidence>
<reference evidence="21 22" key="1">
    <citation type="submission" date="2020-08" db="EMBL/GenBank/DDBJ databases">
        <title>Sequencing the genomes of 1000 actinobacteria strains.</title>
        <authorList>
            <person name="Klenk H.-P."/>
        </authorList>
    </citation>
    <scope>NUCLEOTIDE SEQUENCE [LARGE SCALE GENOMIC DNA]</scope>
    <source>
        <strain evidence="21 22">DSM 22826</strain>
    </source>
</reference>
<dbReference type="SUPFAM" id="SSF55347">
    <property type="entry name" value="Glyceraldehyde-3-phosphate dehydrogenase-like, C-terminal domain"/>
    <property type="match status" value="1"/>
</dbReference>
<comment type="pathway">
    <text evidence="2 18">Amino-acid biosynthesis; L-threonine biosynthesis; L-threonine from L-aspartate: step 3/5.</text>
</comment>
<dbReference type="Pfam" id="PF03447">
    <property type="entry name" value="NAD_binding_3"/>
    <property type="match status" value="1"/>
</dbReference>
<comment type="cofactor">
    <cofactor evidence="1">
        <name>a metal cation</name>
        <dbReference type="ChEBI" id="CHEBI:25213"/>
    </cofactor>
</comment>
<dbReference type="Gene3D" id="3.30.70.260">
    <property type="match status" value="1"/>
</dbReference>
<dbReference type="RefSeq" id="WP_183511641.1">
    <property type="nucleotide sequence ID" value="NZ_BAABGK010000012.1"/>
</dbReference>